<name>A0A426YJB3_ENSVE</name>
<evidence type="ECO:0000256" key="1">
    <source>
        <dbReference type="SAM" id="MobiDB-lite"/>
    </source>
</evidence>
<dbReference type="AlphaFoldDB" id="A0A426YJB3"/>
<comment type="caution">
    <text evidence="2">The sequence shown here is derived from an EMBL/GenBank/DDBJ whole genome shotgun (WGS) entry which is preliminary data.</text>
</comment>
<feature type="region of interest" description="Disordered" evidence="1">
    <location>
        <begin position="75"/>
        <end position="117"/>
    </location>
</feature>
<evidence type="ECO:0000313" key="2">
    <source>
        <dbReference type="EMBL" id="RRT51818.1"/>
    </source>
</evidence>
<organism evidence="2 3">
    <name type="scientific">Ensete ventricosum</name>
    <name type="common">Abyssinian banana</name>
    <name type="synonym">Musa ensete</name>
    <dbReference type="NCBI Taxonomy" id="4639"/>
    <lineage>
        <taxon>Eukaryota</taxon>
        <taxon>Viridiplantae</taxon>
        <taxon>Streptophyta</taxon>
        <taxon>Embryophyta</taxon>
        <taxon>Tracheophyta</taxon>
        <taxon>Spermatophyta</taxon>
        <taxon>Magnoliopsida</taxon>
        <taxon>Liliopsida</taxon>
        <taxon>Zingiberales</taxon>
        <taxon>Musaceae</taxon>
        <taxon>Ensete</taxon>
    </lineage>
</organism>
<protein>
    <submittedName>
        <fullName evidence="2">Uncharacterized protein</fullName>
    </submittedName>
</protein>
<dbReference type="EMBL" id="AMZH03012013">
    <property type="protein sequence ID" value="RRT51818.1"/>
    <property type="molecule type" value="Genomic_DNA"/>
</dbReference>
<accession>A0A426YJB3</accession>
<evidence type="ECO:0000313" key="3">
    <source>
        <dbReference type="Proteomes" id="UP000287651"/>
    </source>
</evidence>
<dbReference type="Proteomes" id="UP000287651">
    <property type="component" value="Unassembled WGS sequence"/>
</dbReference>
<proteinExistence type="predicted"/>
<gene>
    <name evidence="2" type="ORF">B296_00020939</name>
</gene>
<reference evidence="2 3" key="1">
    <citation type="journal article" date="2014" name="Agronomy (Basel)">
        <title>A Draft Genome Sequence for Ensete ventricosum, the Drought-Tolerant Tree Against Hunger.</title>
        <authorList>
            <person name="Harrison J."/>
            <person name="Moore K.A."/>
            <person name="Paszkiewicz K."/>
            <person name="Jones T."/>
            <person name="Grant M."/>
            <person name="Ambacheew D."/>
            <person name="Muzemil S."/>
            <person name="Studholme D.J."/>
        </authorList>
    </citation>
    <scope>NUCLEOTIDE SEQUENCE [LARGE SCALE GENOMIC DNA]</scope>
</reference>
<sequence>MVSLHVTFGEEPLSKTPAARFMVVDVPSTYNAIIDQLTLNHLRVMVATYHMVMKFSTKDGFGEVRGDPQIQEVLFDSNLTPKKDEAGGATHRPSRPCKGPPHPEPMEQLVEVPLNKA</sequence>